<feature type="compositionally biased region" description="Pro residues" evidence="1">
    <location>
        <begin position="87"/>
        <end position="102"/>
    </location>
</feature>
<sequence length="157" mass="17500">MRNIYLTSAIFLILMIICSTIPSGQGIYIERDAKTSLRWHAVLVSPSRPPPVTPVPHPPSPPDTPVPHPPPQLQGRKQPQVVGGWPVPRPPLLPHPPRPPAPHSLLEAEAKSETCYPNNNKLSPTSCGQMCKKNGFETKYSYYIERQDAKWECCCPH</sequence>
<evidence type="ECO:0000256" key="2">
    <source>
        <dbReference type="SAM" id="SignalP"/>
    </source>
</evidence>
<evidence type="ECO:0000256" key="1">
    <source>
        <dbReference type="SAM" id="MobiDB-lite"/>
    </source>
</evidence>
<feature type="compositionally biased region" description="Pro residues" evidence="1">
    <location>
        <begin position="47"/>
        <end position="72"/>
    </location>
</feature>
<feature type="signal peptide" evidence="2">
    <location>
        <begin position="1"/>
        <end position="26"/>
    </location>
</feature>
<dbReference type="OMA" id="SETCYPN"/>
<dbReference type="EMBL" id="CM000764">
    <property type="protein sequence ID" value="KXG29213.1"/>
    <property type="molecule type" value="Genomic_DNA"/>
</dbReference>
<dbReference type="InParanoid" id="A0A1B6PU79"/>
<accession>A0A1B6PU79</accession>
<dbReference type="Proteomes" id="UP000000768">
    <property type="component" value="Chromosome 5"/>
</dbReference>
<organism evidence="3 4">
    <name type="scientific">Sorghum bicolor</name>
    <name type="common">Sorghum</name>
    <name type="synonym">Sorghum vulgare</name>
    <dbReference type="NCBI Taxonomy" id="4558"/>
    <lineage>
        <taxon>Eukaryota</taxon>
        <taxon>Viridiplantae</taxon>
        <taxon>Streptophyta</taxon>
        <taxon>Embryophyta</taxon>
        <taxon>Tracheophyta</taxon>
        <taxon>Spermatophyta</taxon>
        <taxon>Magnoliopsida</taxon>
        <taxon>Liliopsida</taxon>
        <taxon>Poales</taxon>
        <taxon>Poaceae</taxon>
        <taxon>PACMAD clade</taxon>
        <taxon>Panicoideae</taxon>
        <taxon>Andropogonodae</taxon>
        <taxon>Andropogoneae</taxon>
        <taxon>Sorghinae</taxon>
        <taxon>Sorghum</taxon>
    </lineage>
</organism>
<gene>
    <name evidence="3" type="ORF">SORBI_3005G227800</name>
</gene>
<keyword evidence="4" id="KW-1185">Reference proteome</keyword>
<dbReference type="Gramene" id="KXG29213">
    <property type="protein sequence ID" value="KXG29213"/>
    <property type="gene ID" value="SORBI_3005G227800"/>
</dbReference>
<evidence type="ECO:0000313" key="4">
    <source>
        <dbReference type="Proteomes" id="UP000000768"/>
    </source>
</evidence>
<proteinExistence type="predicted"/>
<dbReference type="AlphaFoldDB" id="A0A1B6PU79"/>
<reference evidence="3 4" key="1">
    <citation type="journal article" date="2009" name="Nature">
        <title>The Sorghum bicolor genome and the diversification of grasses.</title>
        <authorList>
            <person name="Paterson A.H."/>
            <person name="Bowers J.E."/>
            <person name="Bruggmann R."/>
            <person name="Dubchak I."/>
            <person name="Grimwood J."/>
            <person name="Gundlach H."/>
            <person name="Haberer G."/>
            <person name="Hellsten U."/>
            <person name="Mitros T."/>
            <person name="Poliakov A."/>
            <person name="Schmutz J."/>
            <person name="Spannagl M."/>
            <person name="Tang H."/>
            <person name="Wang X."/>
            <person name="Wicker T."/>
            <person name="Bharti A.K."/>
            <person name="Chapman J."/>
            <person name="Feltus F.A."/>
            <person name="Gowik U."/>
            <person name="Grigoriev I.V."/>
            <person name="Lyons E."/>
            <person name="Maher C.A."/>
            <person name="Martis M."/>
            <person name="Narechania A."/>
            <person name="Otillar R.P."/>
            <person name="Penning B.W."/>
            <person name="Salamov A.A."/>
            <person name="Wang Y."/>
            <person name="Zhang L."/>
            <person name="Carpita N.C."/>
            <person name="Freeling M."/>
            <person name="Gingle A.R."/>
            <person name="Hash C.T."/>
            <person name="Keller B."/>
            <person name="Klein P."/>
            <person name="Kresovich S."/>
            <person name="McCann M.C."/>
            <person name="Ming R."/>
            <person name="Peterson D.G."/>
            <person name="Mehboob-ur-Rahman"/>
            <person name="Ware D."/>
            <person name="Westhoff P."/>
            <person name="Mayer K.F."/>
            <person name="Messing J."/>
            <person name="Rokhsar D.S."/>
        </authorList>
    </citation>
    <scope>NUCLEOTIDE SEQUENCE [LARGE SCALE GENOMIC DNA]</scope>
    <source>
        <strain evidence="4">cv. BTx623</strain>
    </source>
</reference>
<feature type="region of interest" description="Disordered" evidence="1">
    <location>
        <begin position="47"/>
        <end position="104"/>
    </location>
</feature>
<reference evidence="4" key="2">
    <citation type="journal article" date="2018" name="Plant J.">
        <title>The Sorghum bicolor reference genome: improved assembly, gene annotations, a transcriptome atlas, and signatures of genome organization.</title>
        <authorList>
            <person name="McCormick R.F."/>
            <person name="Truong S.K."/>
            <person name="Sreedasyam A."/>
            <person name="Jenkins J."/>
            <person name="Shu S."/>
            <person name="Sims D."/>
            <person name="Kennedy M."/>
            <person name="Amirebrahimi M."/>
            <person name="Weers B.D."/>
            <person name="McKinley B."/>
            <person name="Mattison A."/>
            <person name="Morishige D.T."/>
            <person name="Grimwood J."/>
            <person name="Schmutz J."/>
            <person name="Mullet J.E."/>
        </authorList>
    </citation>
    <scope>NUCLEOTIDE SEQUENCE [LARGE SCALE GENOMIC DNA]</scope>
    <source>
        <strain evidence="4">cv. BTx623</strain>
    </source>
</reference>
<name>A0A1B6PU79_SORBI</name>
<evidence type="ECO:0000313" key="3">
    <source>
        <dbReference type="EMBL" id="KXG29213.1"/>
    </source>
</evidence>
<protein>
    <submittedName>
        <fullName evidence="3">Uncharacterized protein</fullName>
    </submittedName>
</protein>
<keyword evidence="2" id="KW-0732">Signal</keyword>
<feature type="chain" id="PRO_5008589291" evidence="2">
    <location>
        <begin position="27"/>
        <end position="157"/>
    </location>
</feature>